<dbReference type="AlphaFoldDB" id="A0A841R5A0"/>
<dbReference type="OrthoDB" id="9762913at2"/>
<dbReference type="PANTHER" id="PTHR42804:SF1">
    <property type="entry name" value="ALDEHYDE DEHYDROGENASE-RELATED"/>
    <property type="match status" value="1"/>
</dbReference>
<dbReference type="InterPro" id="IPR016163">
    <property type="entry name" value="Ald_DH_C"/>
</dbReference>
<dbReference type="FunFam" id="3.40.605.10:FF:000026">
    <property type="entry name" value="Aldehyde dehydrogenase, putative"/>
    <property type="match status" value="1"/>
</dbReference>
<dbReference type="PROSITE" id="PS00687">
    <property type="entry name" value="ALDEHYDE_DEHYDR_GLU"/>
    <property type="match status" value="1"/>
</dbReference>
<dbReference type="FunFam" id="3.40.605.10:FF:000007">
    <property type="entry name" value="NAD/NADP-dependent betaine aldehyde dehydrogenase"/>
    <property type="match status" value="1"/>
</dbReference>
<evidence type="ECO:0000256" key="5">
    <source>
        <dbReference type="PROSITE-ProRule" id="PRU10007"/>
    </source>
</evidence>
<dbReference type="PANTHER" id="PTHR42804">
    <property type="entry name" value="ALDEHYDE DEHYDROGENASE"/>
    <property type="match status" value="1"/>
</dbReference>
<accession>A0A841R5A0</accession>
<dbReference type="Gene3D" id="3.40.605.10">
    <property type="entry name" value="Aldehyde Dehydrogenase, Chain A, domain 1"/>
    <property type="match status" value="1"/>
</dbReference>
<dbReference type="Gene3D" id="3.40.309.10">
    <property type="entry name" value="Aldehyde Dehydrogenase, Chain A, domain 2"/>
    <property type="match status" value="1"/>
</dbReference>
<comment type="similarity">
    <text evidence="1 6">Belongs to the aldehyde dehydrogenase family.</text>
</comment>
<dbReference type="SUPFAM" id="SSF53720">
    <property type="entry name" value="ALDH-like"/>
    <property type="match status" value="1"/>
</dbReference>
<dbReference type="InterPro" id="IPR015590">
    <property type="entry name" value="Aldehyde_DH_dom"/>
</dbReference>
<sequence length="471" mass="51508">MNFERLYINGEWVSPQSTERIKVENPASMYRFAAVPVATDTEVDAACRAAADAAWRWQESPLAARLTICEKMLAQLLTRKAEIVDIEIQELGAPSQMAETVHFDFQVERMRTFMRLAQEIEFREELEHSTLYREPVGVVAAITPWNYPLGQVVQKIMPAILMGNTVVLKPSQHTPLSVYYLVDAFHQAGLPKGVLNLVTGRGGDVGNVLASHPLVDMVSFTGSTTGGIEVGKHGLDSVKKIHLELGGKSPCVILPGADIDQAIRACFNSLLLNCGQTCSALSRLLILEDQKEAIEARLVEILQEYPVGDPRAEGTKIGPLASEKQFTKVKKYIETGLAEGARMLTGSVPTEPIGGYYVQPVIFTDVTNDMQIAQEEIFGPVLCVITYKDLPDALHIANDTIYGLNAAVHGPFDEAVAFARRIKSGNVYINDSARDVTAPFGGYKMSGIGREGGIEGILEFTQSKVLFDHDA</sequence>
<dbReference type="RefSeq" id="WP_159822641.1">
    <property type="nucleotide sequence ID" value="NZ_CABWNB010000002.1"/>
</dbReference>
<dbReference type="GeneID" id="93486013"/>
<gene>
    <name evidence="8" type="ORF">HNR45_000735</name>
</gene>
<evidence type="ECO:0000256" key="2">
    <source>
        <dbReference type="ARBA" id="ARBA00023002"/>
    </source>
</evidence>
<evidence type="ECO:0000256" key="3">
    <source>
        <dbReference type="ARBA" id="ARBA00024226"/>
    </source>
</evidence>
<dbReference type="InterPro" id="IPR016160">
    <property type="entry name" value="Ald_DH_CS_CYS"/>
</dbReference>
<evidence type="ECO:0000256" key="1">
    <source>
        <dbReference type="ARBA" id="ARBA00009986"/>
    </source>
</evidence>
<evidence type="ECO:0000259" key="7">
    <source>
        <dbReference type="Pfam" id="PF00171"/>
    </source>
</evidence>
<name>A0A841R5A0_9FIRM</name>
<dbReference type="PROSITE" id="PS00070">
    <property type="entry name" value="ALDEHYDE_DEHYDR_CYS"/>
    <property type="match status" value="1"/>
</dbReference>
<dbReference type="Pfam" id="PF00171">
    <property type="entry name" value="Aldedh"/>
    <property type="match status" value="1"/>
</dbReference>
<evidence type="ECO:0000256" key="4">
    <source>
        <dbReference type="ARBA" id="ARBA00049194"/>
    </source>
</evidence>
<organism evidence="8 9">
    <name type="scientific">Negativicoccus succinicivorans</name>
    <dbReference type="NCBI Taxonomy" id="620903"/>
    <lineage>
        <taxon>Bacteria</taxon>
        <taxon>Bacillati</taxon>
        <taxon>Bacillota</taxon>
        <taxon>Negativicutes</taxon>
        <taxon>Veillonellales</taxon>
        <taxon>Veillonellaceae</taxon>
        <taxon>Negativicoccus</taxon>
    </lineage>
</organism>
<evidence type="ECO:0000256" key="6">
    <source>
        <dbReference type="RuleBase" id="RU003345"/>
    </source>
</evidence>
<dbReference type="Proteomes" id="UP000591941">
    <property type="component" value="Unassembled WGS sequence"/>
</dbReference>
<dbReference type="EMBL" id="JACHHI010000003">
    <property type="protein sequence ID" value="MBB6477702.1"/>
    <property type="molecule type" value="Genomic_DNA"/>
</dbReference>
<dbReference type="InterPro" id="IPR016162">
    <property type="entry name" value="Ald_DH_N"/>
</dbReference>
<reference evidence="8 9" key="1">
    <citation type="submission" date="2020-08" db="EMBL/GenBank/DDBJ databases">
        <title>Genomic Encyclopedia of Type Strains, Phase IV (KMG-IV): sequencing the most valuable type-strain genomes for metagenomic binning, comparative biology and taxonomic classification.</title>
        <authorList>
            <person name="Goeker M."/>
        </authorList>
    </citation>
    <scope>NUCLEOTIDE SEQUENCE [LARGE SCALE GENOMIC DNA]</scope>
    <source>
        <strain evidence="8 9">DSM 21255</strain>
    </source>
</reference>
<protein>
    <recommendedName>
        <fullName evidence="3">aldehyde dehydrogenase (NAD(+))</fullName>
        <ecNumber evidence="3">1.2.1.3</ecNumber>
    </recommendedName>
</protein>
<keyword evidence="2 6" id="KW-0560">Oxidoreductase</keyword>
<comment type="caution">
    <text evidence="8">The sequence shown here is derived from an EMBL/GenBank/DDBJ whole genome shotgun (WGS) entry which is preliminary data.</text>
</comment>
<dbReference type="InterPro" id="IPR016161">
    <property type="entry name" value="Ald_DH/histidinol_DH"/>
</dbReference>
<dbReference type="EC" id="1.2.1.3" evidence="3"/>
<dbReference type="InterPro" id="IPR029510">
    <property type="entry name" value="Ald_DH_CS_GLU"/>
</dbReference>
<proteinExistence type="inferred from homology"/>
<evidence type="ECO:0000313" key="8">
    <source>
        <dbReference type="EMBL" id="MBB6477702.1"/>
    </source>
</evidence>
<comment type="catalytic activity">
    <reaction evidence="4">
        <text>an aldehyde + NAD(+) + H2O = a carboxylate + NADH + 2 H(+)</text>
        <dbReference type="Rhea" id="RHEA:16185"/>
        <dbReference type="ChEBI" id="CHEBI:15377"/>
        <dbReference type="ChEBI" id="CHEBI:15378"/>
        <dbReference type="ChEBI" id="CHEBI:17478"/>
        <dbReference type="ChEBI" id="CHEBI:29067"/>
        <dbReference type="ChEBI" id="CHEBI:57540"/>
        <dbReference type="ChEBI" id="CHEBI:57945"/>
        <dbReference type="EC" id="1.2.1.3"/>
    </reaction>
</comment>
<evidence type="ECO:0000313" key="9">
    <source>
        <dbReference type="Proteomes" id="UP000591941"/>
    </source>
</evidence>
<feature type="active site" evidence="5">
    <location>
        <position position="244"/>
    </location>
</feature>
<keyword evidence="9" id="KW-1185">Reference proteome</keyword>
<dbReference type="GO" id="GO:0004029">
    <property type="term" value="F:aldehyde dehydrogenase (NAD+) activity"/>
    <property type="evidence" value="ECO:0007669"/>
    <property type="project" value="UniProtKB-EC"/>
</dbReference>
<feature type="domain" description="Aldehyde dehydrogenase" evidence="7">
    <location>
        <begin position="12"/>
        <end position="465"/>
    </location>
</feature>